<proteinExistence type="predicted"/>
<protein>
    <recommendedName>
        <fullName evidence="2">Uridine phosphorylase</fullName>
        <ecNumber evidence="1">2.4.2.3</ecNumber>
    </recommendedName>
</protein>
<dbReference type="RefSeq" id="WP_114676124.1">
    <property type="nucleotide sequence ID" value="NZ_DF967971.1"/>
</dbReference>
<gene>
    <name evidence="5" type="ORF">AC812_12525</name>
</gene>
<comment type="caution">
    <text evidence="5">The sequence shown here is derived from an EMBL/GenBank/DDBJ whole genome shotgun (WGS) entry which is preliminary data.</text>
</comment>
<accession>A0A0P6X428</accession>
<dbReference type="AlphaFoldDB" id="A0A0P6X428"/>
<sequence>MNPSYPILENDTVSASKLEPSRIIAPRDVPEHCVISFFREVNEKVTTEKQAKVAVANRWEDGEHPLYEIEHRGRRLAFFHPGVGAPLAAGLLEEVIAFGCKRFVVIGGAGVLEKGLTVGKLILVESAVRDEGVSYHYLAPDREIQAPQPALAAIRAALETRRVPFVSGKTWTTDAPYRETQAVIAARRAEGCLTVEMEAAALLAVAQFRKVLLGQILYAGDDLSGEYWDNRGWQSRREVRESLFWLAADACLEM</sequence>
<dbReference type="OrthoDB" id="7945729at2"/>
<dbReference type="CDD" id="cd09007">
    <property type="entry name" value="NP-I_spr0068"/>
    <property type="match status" value="1"/>
</dbReference>
<dbReference type="GO" id="GO:0004731">
    <property type="term" value="F:purine-nucleoside phosphorylase activity"/>
    <property type="evidence" value="ECO:0007669"/>
    <property type="project" value="TreeGrafter"/>
</dbReference>
<comment type="catalytic activity">
    <reaction evidence="3">
        <text>uridine + phosphate = alpha-D-ribose 1-phosphate + uracil</text>
        <dbReference type="Rhea" id="RHEA:24388"/>
        <dbReference type="ChEBI" id="CHEBI:16704"/>
        <dbReference type="ChEBI" id="CHEBI:17568"/>
        <dbReference type="ChEBI" id="CHEBI:43474"/>
        <dbReference type="ChEBI" id="CHEBI:57720"/>
        <dbReference type="EC" id="2.4.2.3"/>
    </reaction>
</comment>
<dbReference type="InterPro" id="IPR000845">
    <property type="entry name" value="Nucleoside_phosphorylase_d"/>
</dbReference>
<name>A0A0P6X428_9CHLR</name>
<organism evidence="5 6">
    <name type="scientific">Bellilinea caldifistulae</name>
    <dbReference type="NCBI Taxonomy" id="360411"/>
    <lineage>
        <taxon>Bacteria</taxon>
        <taxon>Bacillati</taxon>
        <taxon>Chloroflexota</taxon>
        <taxon>Anaerolineae</taxon>
        <taxon>Anaerolineales</taxon>
        <taxon>Anaerolineaceae</taxon>
        <taxon>Bellilinea</taxon>
    </lineage>
</organism>
<evidence type="ECO:0000313" key="5">
    <source>
        <dbReference type="EMBL" id="KPL74609.1"/>
    </source>
</evidence>
<reference evidence="5 6" key="1">
    <citation type="submission" date="2015-07" db="EMBL/GenBank/DDBJ databases">
        <title>Draft genome of Bellilinea caldifistulae DSM 17877.</title>
        <authorList>
            <person name="Hemp J."/>
            <person name="Ward L.M."/>
            <person name="Pace L.A."/>
            <person name="Fischer W.W."/>
        </authorList>
    </citation>
    <scope>NUCLEOTIDE SEQUENCE [LARGE SCALE GENOMIC DNA]</scope>
    <source>
        <strain evidence="5 6">GOMI-1</strain>
    </source>
</reference>
<feature type="domain" description="Nucleoside phosphorylase" evidence="4">
    <location>
        <begin position="54"/>
        <end position="222"/>
    </location>
</feature>
<evidence type="ECO:0000256" key="3">
    <source>
        <dbReference type="ARBA" id="ARBA00048447"/>
    </source>
</evidence>
<evidence type="ECO:0000313" key="6">
    <source>
        <dbReference type="Proteomes" id="UP000050514"/>
    </source>
</evidence>
<keyword evidence="6" id="KW-1185">Reference proteome</keyword>
<evidence type="ECO:0000256" key="2">
    <source>
        <dbReference type="ARBA" id="ARBA00021980"/>
    </source>
</evidence>
<dbReference type="EMBL" id="LGHJ01000017">
    <property type="protein sequence ID" value="KPL74609.1"/>
    <property type="molecule type" value="Genomic_DNA"/>
</dbReference>
<dbReference type="Gene3D" id="3.40.50.1580">
    <property type="entry name" value="Nucleoside phosphorylase domain"/>
    <property type="match status" value="1"/>
</dbReference>
<dbReference type="InterPro" id="IPR035994">
    <property type="entry name" value="Nucleoside_phosphorylase_sf"/>
</dbReference>
<dbReference type="SUPFAM" id="SSF53167">
    <property type="entry name" value="Purine and uridine phosphorylases"/>
    <property type="match status" value="1"/>
</dbReference>
<dbReference type="PATRIC" id="fig|360411.5.peg.2332"/>
<dbReference type="GO" id="GO:0005829">
    <property type="term" value="C:cytosol"/>
    <property type="evidence" value="ECO:0007669"/>
    <property type="project" value="TreeGrafter"/>
</dbReference>
<dbReference type="GO" id="GO:0006152">
    <property type="term" value="P:purine nucleoside catabolic process"/>
    <property type="evidence" value="ECO:0007669"/>
    <property type="project" value="TreeGrafter"/>
</dbReference>
<dbReference type="Pfam" id="PF01048">
    <property type="entry name" value="PNP_UDP_1"/>
    <property type="match status" value="1"/>
</dbReference>
<evidence type="ECO:0000256" key="1">
    <source>
        <dbReference type="ARBA" id="ARBA00011888"/>
    </source>
</evidence>
<dbReference type="Proteomes" id="UP000050514">
    <property type="component" value="Unassembled WGS sequence"/>
</dbReference>
<dbReference type="EC" id="2.4.2.3" evidence="1"/>
<evidence type="ECO:0000259" key="4">
    <source>
        <dbReference type="Pfam" id="PF01048"/>
    </source>
</evidence>
<dbReference type="STRING" id="360411.AC812_12525"/>
<dbReference type="PANTHER" id="PTHR43691">
    <property type="entry name" value="URIDINE PHOSPHORYLASE"/>
    <property type="match status" value="1"/>
</dbReference>
<dbReference type="PANTHER" id="PTHR43691:SF11">
    <property type="entry name" value="FI09636P-RELATED"/>
    <property type="match status" value="1"/>
</dbReference>
<dbReference type="GO" id="GO:0004850">
    <property type="term" value="F:uridine phosphorylase activity"/>
    <property type="evidence" value="ECO:0007669"/>
    <property type="project" value="UniProtKB-EC"/>
</dbReference>